<evidence type="ECO:0000313" key="11">
    <source>
        <dbReference type="RefSeq" id="XP_071905834.1"/>
    </source>
</evidence>
<feature type="domain" description="FAD-binding PCMH-type" evidence="9">
    <location>
        <begin position="1"/>
        <end position="144"/>
    </location>
</feature>
<protein>
    <submittedName>
        <fullName evidence="11">O-acetylstemmadenine oxidase-like</fullName>
    </submittedName>
</protein>
<accession>A0ABM4UEX1</accession>
<gene>
    <name evidence="11" type="primary">LOC140007043</name>
</gene>
<keyword evidence="5" id="KW-0285">Flavoprotein</keyword>
<dbReference type="InterPro" id="IPR012951">
    <property type="entry name" value="BBE"/>
</dbReference>
<sequence length="399" mass="44851">MRIRSGGHDFEGTSYKSEFPFIILDRNLRSISIDIEGNSAWVESGVTIGELQYSIAEKSCAHAFPTGNYPGVGAGGHFSGGGVGNLIRKYGLAADNVIDAIMVNVNGRILDWESIRINLFWAIRGGEGASFGVILAWNIKLVHVPPVVTIFQISKTYEQGAVDLIDKWQGIAHKLSEDLLIFITVSSGNGTPTKAMFQSLFLGKVDQLLKVMEKSFPEMRLRKEDCFEMSWIESVSHFPKYQRGETIEALKNRIQPVPNYPFKSKSDLIHKPLPYKAIDEMWKWCSEVDFSTIIIFHPYGGIMNKISDSETPFPYRKEGLFESMTSHVLKEPRGAIVNIKDLDIGSNDVYGIAYFEAKVLGSMYFKNNFERLTLIKGAVYPDNFFYHEQSIPPLVSHAK</sequence>
<dbReference type="Proteomes" id="UP001652660">
    <property type="component" value="Chromosome 5e"/>
</dbReference>
<dbReference type="PROSITE" id="PS51387">
    <property type="entry name" value="FAD_PCMH"/>
    <property type="match status" value="1"/>
</dbReference>
<dbReference type="Gene3D" id="3.40.462.20">
    <property type="match status" value="2"/>
</dbReference>
<evidence type="ECO:0000256" key="4">
    <source>
        <dbReference type="ARBA" id="ARBA00022589"/>
    </source>
</evidence>
<dbReference type="RefSeq" id="XP_071905834.1">
    <property type="nucleotide sequence ID" value="XM_072049733.1"/>
</dbReference>
<proteinExistence type="inferred from homology"/>
<evidence type="ECO:0000256" key="2">
    <source>
        <dbReference type="ARBA" id="ARBA00004913"/>
    </source>
</evidence>
<organism evidence="10 11">
    <name type="scientific">Coffea arabica</name>
    <name type="common">Arabian coffee</name>
    <dbReference type="NCBI Taxonomy" id="13443"/>
    <lineage>
        <taxon>Eukaryota</taxon>
        <taxon>Viridiplantae</taxon>
        <taxon>Streptophyta</taxon>
        <taxon>Embryophyta</taxon>
        <taxon>Tracheophyta</taxon>
        <taxon>Spermatophyta</taxon>
        <taxon>Magnoliopsida</taxon>
        <taxon>eudicotyledons</taxon>
        <taxon>Gunneridae</taxon>
        <taxon>Pentapetalae</taxon>
        <taxon>asterids</taxon>
        <taxon>lamiids</taxon>
        <taxon>Gentianales</taxon>
        <taxon>Rubiaceae</taxon>
        <taxon>Ixoroideae</taxon>
        <taxon>Gardenieae complex</taxon>
        <taxon>Bertiereae - Coffeeae clade</taxon>
        <taxon>Coffeeae</taxon>
        <taxon>Coffea</taxon>
    </lineage>
</organism>
<dbReference type="Gene3D" id="3.30.43.10">
    <property type="entry name" value="Uridine Diphospho-n-acetylenolpyruvylglucosamine Reductase, domain 2"/>
    <property type="match status" value="1"/>
</dbReference>
<keyword evidence="6" id="KW-0732">Signal</keyword>
<keyword evidence="4" id="KW-0017">Alkaloid metabolism</keyword>
<dbReference type="InterPro" id="IPR036318">
    <property type="entry name" value="FAD-bd_PCMH-like_sf"/>
</dbReference>
<evidence type="ECO:0000256" key="7">
    <source>
        <dbReference type="ARBA" id="ARBA00022827"/>
    </source>
</evidence>
<name>A0ABM4UEX1_COFAR</name>
<dbReference type="InterPro" id="IPR016169">
    <property type="entry name" value="FAD-bd_PCMH_sub2"/>
</dbReference>
<dbReference type="Pfam" id="PF01565">
    <property type="entry name" value="FAD_binding_4"/>
    <property type="match status" value="1"/>
</dbReference>
<evidence type="ECO:0000256" key="6">
    <source>
        <dbReference type="ARBA" id="ARBA00022729"/>
    </source>
</evidence>
<comment type="cofactor">
    <cofactor evidence="1">
        <name>FAD</name>
        <dbReference type="ChEBI" id="CHEBI:57692"/>
    </cofactor>
</comment>
<evidence type="ECO:0000256" key="3">
    <source>
        <dbReference type="ARBA" id="ARBA00005466"/>
    </source>
</evidence>
<reference evidence="11" key="1">
    <citation type="submission" date="2025-08" db="UniProtKB">
        <authorList>
            <consortium name="RefSeq"/>
        </authorList>
    </citation>
    <scope>IDENTIFICATION</scope>
    <source>
        <tissue evidence="11">Leaves</tissue>
    </source>
</reference>
<dbReference type="InterPro" id="IPR016166">
    <property type="entry name" value="FAD-bd_PCMH"/>
</dbReference>
<dbReference type="SUPFAM" id="SSF56176">
    <property type="entry name" value="FAD-binding/transporter-associated domain-like"/>
    <property type="match status" value="1"/>
</dbReference>
<evidence type="ECO:0000256" key="8">
    <source>
        <dbReference type="ARBA" id="ARBA00023180"/>
    </source>
</evidence>
<dbReference type="Gene3D" id="3.30.465.10">
    <property type="match status" value="2"/>
</dbReference>
<dbReference type="GeneID" id="140007043"/>
<evidence type="ECO:0000259" key="9">
    <source>
        <dbReference type="PROSITE" id="PS51387"/>
    </source>
</evidence>
<dbReference type="PANTHER" id="PTHR32448">
    <property type="entry name" value="OS08G0158400 PROTEIN"/>
    <property type="match status" value="1"/>
</dbReference>
<keyword evidence="8" id="KW-0325">Glycoprotein</keyword>
<dbReference type="InterPro" id="IPR016167">
    <property type="entry name" value="FAD-bd_PCMH_sub1"/>
</dbReference>
<evidence type="ECO:0000256" key="5">
    <source>
        <dbReference type="ARBA" id="ARBA00022630"/>
    </source>
</evidence>
<keyword evidence="7" id="KW-0274">FAD</keyword>
<dbReference type="InterPro" id="IPR006094">
    <property type="entry name" value="Oxid_FAD_bind_N"/>
</dbReference>
<comment type="pathway">
    <text evidence="2">Alkaloid biosynthesis.</text>
</comment>
<evidence type="ECO:0000256" key="1">
    <source>
        <dbReference type="ARBA" id="ARBA00001974"/>
    </source>
</evidence>
<keyword evidence="10" id="KW-1185">Reference proteome</keyword>
<dbReference type="Pfam" id="PF08031">
    <property type="entry name" value="BBE"/>
    <property type="match status" value="1"/>
</dbReference>
<comment type="similarity">
    <text evidence="3">Belongs to the oxygen-dependent FAD-linked oxidoreductase family.</text>
</comment>
<evidence type="ECO:0000313" key="10">
    <source>
        <dbReference type="Proteomes" id="UP001652660"/>
    </source>
</evidence>